<dbReference type="RefSeq" id="WP_088884893.1">
    <property type="nucleotide sequence ID" value="NZ_CP014855.1"/>
</dbReference>
<dbReference type="SUPFAM" id="SSF56300">
    <property type="entry name" value="Metallo-dependent phosphatases"/>
    <property type="match status" value="1"/>
</dbReference>
<evidence type="ECO:0000313" key="2">
    <source>
        <dbReference type="EMBL" id="ASJ00553.1"/>
    </source>
</evidence>
<feature type="domain" description="Calcineurin-like phosphoesterase" evidence="1">
    <location>
        <begin position="22"/>
        <end position="108"/>
    </location>
</feature>
<name>A0A2Z2M5V2_THEGO</name>
<dbReference type="InterPro" id="IPR029052">
    <property type="entry name" value="Metallo-depent_PP-like"/>
</dbReference>
<protein>
    <submittedName>
        <fullName evidence="2">Metallophosphoesterase</fullName>
    </submittedName>
</protein>
<dbReference type="OrthoDB" id="85908at2157"/>
<evidence type="ECO:0000313" key="3">
    <source>
        <dbReference type="Proteomes" id="UP000250134"/>
    </source>
</evidence>
<accession>A0A2Z2M5V2</accession>
<dbReference type="Proteomes" id="UP000250134">
    <property type="component" value="Chromosome"/>
</dbReference>
<dbReference type="GO" id="GO:0016787">
    <property type="term" value="F:hydrolase activity"/>
    <property type="evidence" value="ECO:0007669"/>
    <property type="project" value="InterPro"/>
</dbReference>
<gene>
    <name evidence="2" type="ORF">A3K92_03215</name>
</gene>
<dbReference type="GeneID" id="33331526"/>
<evidence type="ECO:0000259" key="1">
    <source>
        <dbReference type="Pfam" id="PF00149"/>
    </source>
</evidence>
<dbReference type="EMBL" id="CP014855">
    <property type="protein sequence ID" value="ASJ00553.1"/>
    <property type="molecule type" value="Genomic_DNA"/>
</dbReference>
<dbReference type="AlphaFoldDB" id="A0A2Z2M5V2"/>
<dbReference type="Gene3D" id="3.60.21.10">
    <property type="match status" value="1"/>
</dbReference>
<dbReference type="KEGG" id="tgg:A3K92_03215"/>
<dbReference type="InterPro" id="IPR004843">
    <property type="entry name" value="Calcineurin-like_PHP"/>
</dbReference>
<organism evidence="2 3">
    <name type="scientific">Thermococcus gorgonarius</name>
    <dbReference type="NCBI Taxonomy" id="71997"/>
    <lineage>
        <taxon>Archaea</taxon>
        <taxon>Methanobacteriati</taxon>
        <taxon>Methanobacteriota</taxon>
        <taxon>Thermococci</taxon>
        <taxon>Thermococcales</taxon>
        <taxon>Thermococcaceae</taxon>
        <taxon>Thermococcus</taxon>
    </lineage>
</organism>
<sequence length="190" mass="21481">MLGFMRRRKLRKLRSSSEETLIMHIGDTPESVYSFLGKLIDEFRPEVIVHTGDLVDNVKLERKPELLPLYRAGLRKLARILKNSGAKLYIVPGNEDDPEMVREFFGDAVVEPGTVVEIEGVRLALGHSWEDVAGVEADFKLYGHNFKVVPKGLNAVLGVNFLFLPSGRIVRIDYPVGTDMDRGYKLWRGL</sequence>
<reference evidence="2 3" key="1">
    <citation type="submission" date="2016-03" db="EMBL/GenBank/DDBJ databases">
        <title>Complete genome sequence of Thermococcus gorgonarius.</title>
        <authorList>
            <person name="Oger P.M."/>
        </authorList>
    </citation>
    <scope>NUCLEOTIDE SEQUENCE [LARGE SCALE GENOMIC DNA]</scope>
    <source>
        <strain evidence="2 3">W-12</strain>
    </source>
</reference>
<keyword evidence="3" id="KW-1185">Reference proteome</keyword>
<dbReference type="Pfam" id="PF00149">
    <property type="entry name" value="Metallophos"/>
    <property type="match status" value="1"/>
</dbReference>
<proteinExistence type="predicted"/>